<protein>
    <recommendedName>
        <fullName evidence="2 9">DNA polymerase III subunit delta</fullName>
        <ecNumber evidence="1 9">2.7.7.7</ecNumber>
    </recommendedName>
</protein>
<dbReference type="Gene3D" id="3.40.50.300">
    <property type="entry name" value="P-loop containing nucleotide triphosphate hydrolases"/>
    <property type="match status" value="1"/>
</dbReference>
<evidence type="ECO:0000259" key="10">
    <source>
        <dbReference type="Pfam" id="PF06144"/>
    </source>
</evidence>
<evidence type="ECO:0000313" key="13">
    <source>
        <dbReference type="Proteomes" id="UP000028839"/>
    </source>
</evidence>
<dbReference type="GO" id="GO:0003887">
    <property type="term" value="F:DNA-directed DNA polymerase activity"/>
    <property type="evidence" value="ECO:0007669"/>
    <property type="project" value="UniProtKB-UniRule"/>
</dbReference>
<dbReference type="GO" id="GO:0003677">
    <property type="term" value="F:DNA binding"/>
    <property type="evidence" value="ECO:0007669"/>
    <property type="project" value="InterPro"/>
</dbReference>
<dbReference type="NCBIfam" id="TIGR01128">
    <property type="entry name" value="holA"/>
    <property type="match status" value="1"/>
</dbReference>
<feature type="domain" description="DNA polymerase III delta N-terminal" evidence="10">
    <location>
        <begin position="21"/>
        <end position="139"/>
    </location>
</feature>
<dbReference type="InterPro" id="IPR005790">
    <property type="entry name" value="DNA_polIII_delta"/>
</dbReference>
<dbReference type="EMBL" id="JPGN01000080">
    <property type="protein sequence ID" value="KFI18438.1"/>
    <property type="molecule type" value="Genomic_DNA"/>
</dbReference>
<proteinExistence type="inferred from homology"/>
<dbReference type="Pfam" id="PF14840">
    <property type="entry name" value="DNA_pol3_delt_C"/>
    <property type="match status" value="1"/>
</dbReference>
<dbReference type="GO" id="GO:0009360">
    <property type="term" value="C:DNA polymerase III complex"/>
    <property type="evidence" value="ECO:0007669"/>
    <property type="project" value="UniProtKB-UniRule"/>
</dbReference>
<dbReference type="InterPro" id="IPR008921">
    <property type="entry name" value="DNA_pol3_clamp-load_cplx_C"/>
</dbReference>
<dbReference type="SUPFAM" id="SSF52540">
    <property type="entry name" value="P-loop containing nucleoside triphosphate hydrolases"/>
    <property type="match status" value="1"/>
</dbReference>
<dbReference type="EC" id="2.7.7.7" evidence="1 9"/>
<keyword evidence="4" id="KW-0548">Nucleotidyltransferase</keyword>
<evidence type="ECO:0000313" key="12">
    <source>
        <dbReference type="EMBL" id="KFI18438.1"/>
    </source>
</evidence>
<evidence type="ECO:0000256" key="3">
    <source>
        <dbReference type="ARBA" id="ARBA00022679"/>
    </source>
</evidence>
<dbReference type="AlphaFoldDB" id="A0A0E2YYC4"/>
<dbReference type="HOGENOM" id="CLU_044694_0_0_6"/>
<dbReference type="Proteomes" id="UP000028839">
    <property type="component" value="Unassembled WGS sequence"/>
</dbReference>
<reference evidence="12 13" key="1">
    <citation type="submission" date="2014-07" db="EMBL/GenBank/DDBJ databases">
        <title>Comparative analysis of Nitrosococcus oceani genome inventories of strains from Pacific and Atlantic gyres.</title>
        <authorList>
            <person name="Lim C.K."/>
            <person name="Wang L."/>
            <person name="Sayavedra-Soto L.A."/>
            <person name="Klotz M.G."/>
        </authorList>
    </citation>
    <scope>NUCLEOTIDE SEQUENCE [LARGE SCALE GENOMIC DNA]</scope>
    <source>
        <strain evidence="12 13">C-27</strain>
    </source>
</reference>
<accession>A0A0E2YYC4</accession>
<comment type="caution">
    <text evidence="12">The sequence shown here is derived from an EMBL/GenBank/DDBJ whole genome shotgun (WGS) entry which is preliminary data.</text>
</comment>
<dbReference type="SUPFAM" id="SSF48019">
    <property type="entry name" value="post-AAA+ oligomerization domain-like"/>
    <property type="match status" value="1"/>
</dbReference>
<evidence type="ECO:0000256" key="9">
    <source>
        <dbReference type="NCBIfam" id="TIGR01128"/>
    </source>
</evidence>
<evidence type="ECO:0000259" key="11">
    <source>
        <dbReference type="Pfam" id="PF14840"/>
    </source>
</evidence>
<dbReference type="Gene3D" id="1.10.8.60">
    <property type="match status" value="1"/>
</dbReference>
<evidence type="ECO:0000256" key="2">
    <source>
        <dbReference type="ARBA" id="ARBA00017703"/>
    </source>
</evidence>
<dbReference type="Pfam" id="PF06144">
    <property type="entry name" value="DNA_pol3_delta"/>
    <property type="match status" value="1"/>
</dbReference>
<keyword evidence="5" id="KW-0235">DNA replication</keyword>
<evidence type="ECO:0000256" key="6">
    <source>
        <dbReference type="ARBA" id="ARBA00022932"/>
    </source>
</evidence>
<evidence type="ECO:0000256" key="7">
    <source>
        <dbReference type="ARBA" id="ARBA00034754"/>
    </source>
</evidence>
<organism evidence="12 13">
    <name type="scientific">Nitrosococcus oceani C-27</name>
    <dbReference type="NCBI Taxonomy" id="314279"/>
    <lineage>
        <taxon>Bacteria</taxon>
        <taxon>Pseudomonadati</taxon>
        <taxon>Pseudomonadota</taxon>
        <taxon>Gammaproteobacteria</taxon>
        <taxon>Chromatiales</taxon>
        <taxon>Chromatiaceae</taxon>
        <taxon>Nitrosococcus</taxon>
    </lineage>
</organism>
<dbReference type="GO" id="GO:0006261">
    <property type="term" value="P:DNA-templated DNA replication"/>
    <property type="evidence" value="ECO:0007669"/>
    <property type="project" value="TreeGrafter"/>
</dbReference>
<evidence type="ECO:0000256" key="4">
    <source>
        <dbReference type="ARBA" id="ARBA00022695"/>
    </source>
</evidence>
<dbReference type="InterPro" id="IPR010372">
    <property type="entry name" value="DNA_pol3_delta_N"/>
</dbReference>
<dbReference type="InterPro" id="IPR027417">
    <property type="entry name" value="P-loop_NTPase"/>
</dbReference>
<keyword evidence="3" id="KW-0808">Transferase</keyword>
<dbReference type="Gene3D" id="1.20.272.10">
    <property type="match status" value="1"/>
</dbReference>
<evidence type="ECO:0000256" key="1">
    <source>
        <dbReference type="ARBA" id="ARBA00012417"/>
    </source>
</evidence>
<dbReference type="PANTHER" id="PTHR34388:SF1">
    <property type="entry name" value="DNA POLYMERASE III SUBUNIT DELTA"/>
    <property type="match status" value="1"/>
</dbReference>
<sequence length="344" mass="39035">MRVKLEQLPAHLGRGKLAPVYLLFGDEPLLIEEGADLIRSRVQSQGFYEREVMHIERGFDWAQLQWATRGLSLFAAHRLIELRLPTNAVSEAGAKVLRAYGENPSPDTLLLIISGKLERRHQGTRWFSALEQAGVVVQVFKVDISSLSRWIERRMHSRNLSPTQEAVTVLVERLEGNLLACAQEIDRLALLFPEETIDVSRVEEVVADNARYDVFRLMESALAGDVVQIARIWRGLQAEGVEPVIVVGALAWELRRLARMARICAQGMPVDQALREQRVWERRKALSKQALSRHSAHRWLLFLRQLGEIDRMVKGAARGRPWEAILQLCLAIAGFELFPPAVEH</sequence>
<comment type="similarity">
    <text evidence="7">Belongs to the DNA polymerase HolA subunit family.</text>
</comment>
<keyword evidence="6" id="KW-0239">DNA-directed DNA polymerase</keyword>
<name>A0A0E2YYC4_9GAMM</name>
<dbReference type="PANTHER" id="PTHR34388">
    <property type="entry name" value="DNA POLYMERASE III SUBUNIT DELTA"/>
    <property type="match status" value="1"/>
</dbReference>
<gene>
    <name evidence="12" type="ORF">IB75_14145</name>
</gene>
<dbReference type="CDD" id="cd18138">
    <property type="entry name" value="HLD_clamp_pol_III_delta"/>
    <property type="match status" value="1"/>
</dbReference>
<evidence type="ECO:0000256" key="5">
    <source>
        <dbReference type="ARBA" id="ARBA00022705"/>
    </source>
</evidence>
<evidence type="ECO:0000256" key="8">
    <source>
        <dbReference type="ARBA" id="ARBA00049244"/>
    </source>
</evidence>
<dbReference type="InterPro" id="IPR032780">
    <property type="entry name" value="DNA_pol3_delt_C"/>
</dbReference>
<dbReference type="OrthoDB" id="9770982at2"/>
<feature type="domain" description="DNA polymerase III subunit delta C-terminal" evidence="11">
    <location>
        <begin position="215"/>
        <end position="298"/>
    </location>
</feature>
<comment type="catalytic activity">
    <reaction evidence="8">
        <text>DNA(n) + a 2'-deoxyribonucleoside 5'-triphosphate = DNA(n+1) + diphosphate</text>
        <dbReference type="Rhea" id="RHEA:22508"/>
        <dbReference type="Rhea" id="RHEA-COMP:17339"/>
        <dbReference type="Rhea" id="RHEA-COMP:17340"/>
        <dbReference type="ChEBI" id="CHEBI:33019"/>
        <dbReference type="ChEBI" id="CHEBI:61560"/>
        <dbReference type="ChEBI" id="CHEBI:173112"/>
        <dbReference type="EC" id="2.7.7.7"/>
    </reaction>
</comment>